<name>A0AAQ3SHC1_PASNO</name>
<sequence>MPVRRGRCGKERAAGAGSGEERGIWLVDSTVPTVEAHRPGARGHLPPGPLCLLRAPHPPTELRCLAPPRQRLLGIANNPTQQPPPHPCRTQSLAAGRSSSTSRTPPRPRLLDIPARRRLLLLSSPVPQWCVCGGRPDLCFRGG</sequence>
<dbReference type="EMBL" id="CP144745">
    <property type="protein sequence ID" value="WVZ51092.1"/>
    <property type="molecule type" value="Genomic_DNA"/>
</dbReference>
<gene>
    <name evidence="2" type="ORF">U9M48_002270</name>
</gene>
<protein>
    <submittedName>
        <fullName evidence="2">Uncharacterized protein</fullName>
    </submittedName>
</protein>
<feature type="compositionally biased region" description="Basic and acidic residues" evidence="1">
    <location>
        <begin position="8"/>
        <end position="21"/>
    </location>
</feature>
<reference evidence="2 3" key="1">
    <citation type="submission" date="2024-02" db="EMBL/GenBank/DDBJ databases">
        <title>High-quality chromosome-scale genome assembly of Pensacola bahiagrass (Paspalum notatum Flugge var. saurae).</title>
        <authorList>
            <person name="Vega J.M."/>
            <person name="Podio M."/>
            <person name="Orjuela J."/>
            <person name="Siena L.A."/>
            <person name="Pessino S.C."/>
            <person name="Combes M.C."/>
            <person name="Mariac C."/>
            <person name="Albertini E."/>
            <person name="Pupilli F."/>
            <person name="Ortiz J.P.A."/>
            <person name="Leblanc O."/>
        </authorList>
    </citation>
    <scope>NUCLEOTIDE SEQUENCE [LARGE SCALE GENOMIC DNA]</scope>
    <source>
        <strain evidence="2">R1</strain>
        <tissue evidence="2">Leaf</tissue>
    </source>
</reference>
<dbReference type="AlphaFoldDB" id="A0AAQ3SHC1"/>
<evidence type="ECO:0000256" key="1">
    <source>
        <dbReference type="SAM" id="MobiDB-lite"/>
    </source>
</evidence>
<feature type="region of interest" description="Disordered" evidence="1">
    <location>
        <begin position="73"/>
        <end position="111"/>
    </location>
</feature>
<dbReference type="Proteomes" id="UP001341281">
    <property type="component" value="Chromosome 01"/>
</dbReference>
<feature type="region of interest" description="Disordered" evidence="1">
    <location>
        <begin position="1"/>
        <end position="21"/>
    </location>
</feature>
<evidence type="ECO:0000313" key="2">
    <source>
        <dbReference type="EMBL" id="WVZ51092.1"/>
    </source>
</evidence>
<organism evidence="2 3">
    <name type="scientific">Paspalum notatum var. saurae</name>
    <dbReference type="NCBI Taxonomy" id="547442"/>
    <lineage>
        <taxon>Eukaryota</taxon>
        <taxon>Viridiplantae</taxon>
        <taxon>Streptophyta</taxon>
        <taxon>Embryophyta</taxon>
        <taxon>Tracheophyta</taxon>
        <taxon>Spermatophyta</taxon>
        <taxon>Magnoliopsida</taxon>
        <taxon>Liliopsida</taxon>
        <taxon>Poales</taxon>
        <taxon>Poaceae</taxon>
        <taxon>PACMAD clade</taxon>
        <taxon>Panicoideae</taxon>
        <taxon>Andropogonodae</taxon>
        <taxon>Paspaleae</taxon>
        <taxon>Paspalinae</taxon>
        <taxon>Paspalum</taxon>
    </lineage>
</organism>
<keyword evidence="3" id="KW-1185">Reference proteome</keyword>
<accession>A0AAQ3SHC1</accession>
<evidence type="ECO:0000313" key="3">
    <source>
        <dbReference type="Proteomes" id="UP001341281"/>
    </source>
</evidence>
<proteinExistence type="predicted"/>